<dbReference type="Gene3D" id="3.30.160.190">
    <property type="entry name" value="atu1810 like domain"/>
    <property type="match status" value="1"/>
</dbReference>
<dbReference type="GO" id="GO:0016020">
    <property type="term" value="C:membrane"/>
    <property type="evidence" value="ECO:0007669"/>
    <property type="project" value="UniProtKB-SubCell"/>
</dbReference>
<keyword evidence="3" id="KW-0679">Respiratory chain</keyword>
<comment type="caution">
    <text evidence="7">The sequence shown here is derived from an EMBL/GenBank/DDBJ whole genome shotgun (WGS) entry which is preliminary data.</text>
</comment>
<dbReference type="InterPro" id="IPR006885">
    <property type="entry name" value="NADH_UbQ_FeS_4_mit-like"/>
</dbReference>
<gene>
    <name evidence="7" type="ORF">M0638_05080</name>
</gene>
<evidence type="ECO:0000256" key="5">
    <source>
        <dbReference type="ARBA" id="ARBA00022982"/>
    </source>
</evidence>
<evidence type="ECO:0000256" key="1">
    <source>
        <dbReference type="ARBA" id="ARBA00004370"/>
    </source>
</evidence>
<keyword evidence="5" id="KW-0249">Electron transport</keyword>
<dbReference type="Proteomes" id="UP001139516">
    <property type="component" value="Unassembled WGS sequence"/>
</dbReference>
<keyword evidence="4" id="KW-0809">Transit peptide</keyword>
<dbReference type="GO" id="GO:0022900">
    <property type="term" value="P:electron transport chain"/>
    <property type="evidence" value="ECO:0007669"/>
    <property type="project" value="InterPro"/>
</dbReference>
<keyword evidence="2" id="KW-0813">Transport</keyword>
<evidence type="ECO:0000256" key="6">
    <source>
        <dbReference type="ARBA" id="ARBA00023136"/>
    </source>
</evidence>
<evidence type="ECO:0000313" key="7">
    <source>
        <dbReference type="EMBL" id="MCK8783755.1"/>
    </source>
</evidence>
<keyword evidence="6" id="KW-0472">Membrane</keyword>
<evidence type="ECO:0000256" key="2">
    <source>
        <dbReference type="ARBA" id="ARBA00022448"/>
    </source>
</evidence>
<evidence type="ECO:0000256" key="4">
    <source>
        <dbReference type="ARBA" id="ARBA00022946"/>
    </source>
</evidence>
<dbReference type="EMBL" id="JALPRX010000016">
    <property type="protein sequence ID" value="MCK8783755.1"/>
    <property type="molecule type" value="Genomic_DNA"/>
</dbReference>
<proteinExistence type="predicted"/>
<dbReference type="AlphaFoldDB" id="A0A9X1Y7P8"/>
<sequence>MSRSGIARIYVPPRSAMTSGRGRTHVWVLEHELAEAKRIDPLTGWYGSGDTEAQLRLRFETREEAVAYAEANGIPYEVEEPKPKAPIKPKAYADNFRFGRGENWTH</sequence>
<keyword evidence="8" id="KW-1185">Reference proteome</keyword>
<dbReference type="Pfam" id="PF04800">
    <property type="entry name" value="NDUS4"/>
    <property type="match status" value="1"/>
</dbReference>
<protein>
    <submittedName>
        <fullName evidence="7">ETC complex I subunit</fullName>
    </submittedName>
</protein>
<name>A0A9X1Y7P8_9PROT</name>
<evidence type="ECO:0000256" key="3">
    <source>
        <dbReference type="ARBA" id="ARBA00022660"/>
    </source>
</evidence>
<organism evidence="7 8">
    <name type="scientific">Roseomonas acroporae</name>
    <dbReference type="NCBI Taxonomy" id="2937791"/>
    <lineage>
        <taxon>Bacteria</taxon>
        <taxon>Pseudomonadati</taxon>
        <taxon>Pseudomonadota</taxon>
        <taxon>Alphaproteobacteria</taxon>
        <taxon>Acetobacterales</taxon>
        <taxon>Roseomonadaceae</taxon>
        <taxon>Roseomonas</taxon>
    </lineage>
</organism>
<evidence type="ECO:0000313" key="8">
    <source>
        <dbReference type="Proteomes" id="UP001139516"/>
    </source>
</evidence>
<dbReference type="InterPro" id="IPR038532">
    <property type="entry name" value="NDUFS4-like_sf"/>
</dbReference>
<dbReference type="PANTHER" id="PTHR12219">
    <property type="entry name" value="NADH-UBIQUINONE OXIDOREDUCTASE"/>
    <property type="match status" value="1"/>
</dbReference>
<dbReference type="RefSeq" id="WP_248665874.1">
    <property type="nucleotide sequence ID" value="NZ_JALPRX010000016.1"/>
</dbReference>
<comment type="subcellular location">
    <subcellularLocation>
        <location evidence="1">Membrane</location>
    </subcellularLocation>
</comment>
<reference evidence="7" key="1">
    <citation type="submission" date="2022-04" db="EMBL/GenBank/DDBJ databases">
        <title>Roseomonas acroporae sp. nov., isolated from coral Acropora digitifera.</title>
        <authorList>
            <person name="Sun H."/>
        </authorList>
    </citation>
    <scope>NUCLEOTIDE SEQUENCE</scope>
    <source>
        <strain evidence="7">NAR14</strain>
    </source>
</reference>
<accession>A0A9X1Y7P8</accession>
<dbReference type="PANTHER" id="PTHR12219:SF8">
    <property type="entry name" value="NADH DEHYDROGENASE [UBIQUINONE] IRON-SULFUR PROTEIN 4, MITOCHONDRIAL"/>
    <property type="match status" value="1"/>
</dbReference>